<dbReference type="GO" id="GO:0055085">
    <property type="term" value="P:transmembrane transport"/>
    <property type="evidence" value="ECO:0007669"/>
    <property type="project" value="InterPro"/>
</dbReference>
<keyword evidence="4" id="KW-1003">Cell membrane</keyword>
<feature type="transmembrane region" description="Helical" evidence="9">
    <location>
        <begin position="203"/>
        <end position="227"/>
    </location>
</feature>
<dbReference type="Pfam" id="PF00528">
    <property type="entry name" value="BPD_transp_1"/>
    <property type="match status" value="1"/>
</dbReference>
<dbReference type="AlphaFoldDB" id="E8R711"/>
<keyword evidence="8 9" id="KW-0472">Membrane</keyword>
<dbReference type="eggNOG" id="arCOG00160">
    <property type="taxonomic scope" value="Archaea"/>
</dbReference>
<name>E8R711_DESM0</name>
<dbReference type="PROSITE" id="PS50928">
    <property type="entry name" value="ABC_TM1"/>
    <property type="match status" value="1"/>
</dbReference>
<comment type="similarity">
    <text evidence="2">Belongs to the binding-protein-dependent transport system permease family. MalFG subfamily.</text>
</comment>
<keyword evidence="7 9" id="KW-1133">Transmembrane helix</keyword>
<proteinExistence type="inferred from homology"/>
<evidence type="ECO:0000256" key="7">
    <source>
        <dbReference type="ARBA" id="ARBA00022989"/>
    </source>
</evidence>
<accession>E8R711</accession>
<gene>
    <name evidence="11" type="ordered locus">Desmu_0125</name>
</gene>
<evidence type="ECO:0000259" key="10">
    <source>
        <dbReference type="PROSITE" id="PS50928"/>
    </source>
</evidence>
<dbReference type="InterPro" id="IPR050901">
    <property type="entry name" value="BP-dep_ABC_trans_perm"/>
</dbReference>
<dbReference type="PANTHER" id="PTHR32243">
    <property type="entry name" value="MALTOSE TRANSPORT SYSTEM PERMEASE-RELATED"/>
    <property type="match status" value="1"/>
</dbReference>
<dbReference type="GO" id="GO:0005886">
    <property type="term" value="C:plasma membrane"/>
    <property type="evidence" value="ECO:0007669"/>
    <property type="project" value="UniProtKB-SubCell"/>
</dbReference>
<dbReference type="CDD" id="cd06261">
    <property type="entry name" value="TM_PBP2"/>
    <property type="match status" value="1"/>
</dbReference>
<dbReference type="PANTHER" id="PTHR32243:SF50">
    <property type="entry name" value="MALTOSE_MALTODEXTRIN TRANSPORT SYSTEM PERMEASE PROTEIN MALG"/>
    <property type="match status" value="1"/>
</dbReference>
<dbReference type="InterPro" id="IPR000515">
    <property type="entry name" value="MetI-like"/>
</dbReference>
<evidence type="ECO:0000256" key="1">
    <source>
        <dbReference type="ARBA" id="ARBA00004651"/>
    </source>
</evidence>
<dbReference type="EMBL" id="CP002363">
    <property type="protein sequence ID" value="ADV64444.1"/>
    <property type="molecule type" value="Genomic_DNA"/>
</dbReference>
<evidence type="ECO:0000256" key="4">
    <source>
        <dbReference type="ARBA" id="ARBA00022475"/>
    </source>
</evidence>
<keyword evidence="12" id="KW-1185">Reference proteome</keyword>
<feature type="transmembrane region" description="Helical" evidence="9">
    <location>
        <begin position="247"/>
        <end position="268"/>
    </location>
</feature>
<dbReference type="Gene3D" id="1.10.3720.10">
    <property type="entry name" value="MetI-like"/>
    <property type="match status" value="1"/>
</dbReference>
<evidence type="ECO:0000256" key="3">
    <source>
        <dbReference type="ARBA" id="ARBA00022448"/>
    </source>
</evidence>
<evidence type="ECO:0000313" key="12">
    <source>
        <dbReference type="Proteomes" id="UP000001068"/>
    </source>
</evidence>
<sequence length="283" mass="31434" precursor="true">MASKVMWLVFRVSLTVAGFLVLFALLYPVFFIVLQSFYSKPSLIEDPVKALGMLTIENYVRAVASPEFASAIQMSLLISLLTVLVSVVVITPAAYAFSRFHFKGRDMVLYIYLILSQAGGGFGVVAVIALLMFLLVLSSYGVPAYGWHVLPLIYSAGLVPFQTWLLKSYFDNLPRELDEAAFIDGADWGTIIYRIVLPSSRPAVIIITLFAFMSAWGEFFIANLLRVNTIGAYIYMTAFGERGLQDPSVYAALSLIYAFPIIVIYMVAQRYMGEAYRLGIVKG</sequence>
<feature type="transmembrane region" description="Helical" evidence="9">
    <location>
        <begin position="76"/>
        <end position="97"/>
    </location>
</feature>
<keyword evidence="3 9" id="KW-0813">Transport</keyword>
<feature type="transmembrane region" description="Helical" evidence="9">
    <location>
        <begin position="109"/>
        <end position="138"/>
    </location>
</feature>
<evidence type="ECO:0000256" key="2">
    <source>
        <dbReference type="ARBA" id="ARBA00009047"/>
    </source>
</evidence>
<dbReference type="KEGG" id="dmu:Desmu_0125"/>
<organism evidence="11 12">
    <name type="scientific">Desulfurococcus mucosus (strain ATCC 35584 / DSM 2162 / JCM 9187 / O7/1)</name>
    <dbReference type="NCBI Taxonomy" id="765177"/>
    <lineage>
        <taxon>Archaea</taxon>
        <taxon>Thermoproteota</taxon>
        <taxon>Thermoprotei</taxon>
        <taxon>Desulfurococcales</taxon>
        <taxon>Desulfurococcaceae</taxon>
        <taxon>Desulfurococcus</taxon>
    </lineage>
</organism>
<evidence type="ECO:0000256" key="6">
    <source>
        <dbReference type="ARBA" id="ARBA00022692"/>
    </source>
</evidence>
<dbReference type="HOGENOM" id="CLU_016047_1_2_2"/>
<feature type="domain" description="ABC transmembrane type-1" evidence="10">
    <location>
        <begin position="72"/>
        <end position="268"/>
    </location>
</feature>
<dbReference type="STRING" id="765177.Desmu_0125"/>
<keyword evidence="5" id="KW-0762">Sugar transport</keyword>
<protein>
    <submittedName>
        <fullName evidence="11">Binding-protein-dependent transport systems inner membrane component</fullName>
    </submittedName>
</protein>
<reference evidence="11 12" key="2">
    <citation type="journal article" date="2011" name="Stand. Genomic Sci.">
        <title>Complete genome sequence of Desulfurococcus mucosus type strain (O7/1).</title>
        <authorList>
            <person name="Wirth R."/>
            <person name="Chertkov O."/>
            <person name="Held B."/>
            <person name="Lapidus A."/>
            <person name="Nolan M."/>
            <person name="Lucas S."/>
            <person name="Hammon N."/>
            <person name="Deshpande S."/>
            <person name="Cheng J.F."/>
            <person name="Tapia R."/>
            <person name="Han C."/>
            <person name="Goodwin L."/>
            <person name="Pitluck S."/>
            <person name="Liolios K."/>
            <person name="Ioanna P."/>
            <person name="Ivanova N."/>
            <person name="Mavromatis K."/>
            <person name="Mikhailova N."/>
            <person name="Pati A."/>
            <person name="Chen A."/>
            <person name="Palaniappan K."/>
            <person name="Land M."/>
            <person name="Hauser L."/>
            <person name="Chang Y.J."/>
            <person name="Jeffries C.D."/>
            <person name="Bilek Y."/>
            <person name="Hader T."/>
            <person name="Rohde M."/>
            <person name="Spring S."/>
            <person name="Sikorski J."/>
            <person name="Goker M."/>
            <person name="Woyke T."/>
            <person name="Bristow J."/>
            <person name="Eisen J.A."/>
            <person name="Markowitz V."/>
            <person name="Hugenholtz P."/>
            <person name="Kyrpides N.C."/>
            <person name="Klenk H.P."/>
        </authorList>
    </citation>
    <scope>NUCLEOTIDE SEQUENCE [LARGE SCALE GENOMIC DNA]</scope>
    <source>
        <strain evidence="12">ATCC 35584 / DSM 2162 / JCM 9187 / O7/1</strain>
    </source>
</reference>
<dbReference type="InterPro" id="IPR035906">
    <property type="entry name" value="MetI-like_sf"/>
</dbReference>
<reference evidence="12" key="1">
    <citation type="submission" date="2010-11" db="EMBL/GenBank/DDBJ databases">
        <title>The complete genome of Desulfurococcus mucosus DSM 2162.</title>
        <authorList>
            <consortium name="US DOE Joint Genome Institute (JGI-PGF)"/>
            <person name="Lucas S."/>
            <person name="Copeland A."/>
            <person name="Lapidus A."/>
            <person name="Bruce D."/>
            <person name="Goodwin L."/>
            <person name="Pitluck S."/>
            <person name="Kyrpides N."/>
            <person name="Mavromatis K."/>
            <person name="Pagani I."/>
            <person name="Ivanova N."/>
            <person name="Ovchinnikova G."/>
            <person name="Chertkov O."/>
            <person name="Held B."/>
            <person name="Brettin T."/>
            <person name="Detter J.C."/>
            <person name="Tapia R."/>
            <person name="Han C."/>
            <person name="Land M."/>
            <person name="Hauser L."/>
            <person name="Markowitz V."/>
            <person name="Cheng J.-F."/>
            <person name="Hugenholtz P."/>
            <person name="Woyke T."/>
            <person name="Wu D."/>
            <person name="Wirth R."/>
            <person name="Bilek Y."/>
            <person name="Hader T."/>
            <person name="Klenk H.-P."/>
            <person name="Eisen J.A."/>
        </authorList>
    </citation>
    <scope>NUCLEOTIDE SEQUENCE [LARGE SCALE GENOMIC DNA]</scope>
    <source>
        <strain evidence="12">ATCC 35584 / DSM 2162 / JCM 9187 / O7/1</strain>
    </source>
</reference>
<dbReference type="Proteomes" id="UP000001068">
    <property type="component" value="Chromosome"/>
</dbReference>
<evidence type="ECO:0000256" key="9">
    <source>
        <dbReference type="RuleBase" id="RU363032"/>
    </source>
</evidence>
<feature type="transmembrane region" description="Helical" evidence="9">
    <location>
        <begin position="144"/>
        <end position="166"/>
    </location>
</feature>
<comment type="subcellular location">
    <subcellularLocation>
        <location evidence="1 9">Cell membrane</location>
        <topology evidence="1 9">Multi-pass membrane protein</topology>
    </subcellularLocation>
</comment>
<evidence type="ECO:0000256" key="5">
    <source>
        <dbReference type="ARBA" id="ARBA00022597"/>
    </source>
</evidence>
<keyword evidence="6 9" id="KW-0812">Transmembrane</keyword>
<feature type="transmembrane region" description="Helical" evidence="9">
    <location>
        <begin position="12"/>
        <end position="38"/>
    </location>
</feature>
<dbReference type="SUPFAM" id="SSF161098">
    <property type="entry name" value="MetI-like"/>
    <property type="match status" value="1"/>
</dbReference>
<evidence type="ECO:0000256" key="8">
    <source>
        <dbReference type="ARBA" id="ARBA00023136"/>
    </source>
</evidence>
<evidence type="ECO:0000313" key="11">
    <source>
        <dbReference type="EMBL" id="ADV64444.1"/>
    </source>
</evidence>